<name>A0A0V0YA59_TRIPS</name>
<evidence type="ECO:0000313" key="3">
    <source>
        <dbReference type="Proteomes" id="UP000054815"/>
    </source>
</evidence>
<dbReference type="PANTHER" id="PTHR21824">
    <property type="entry name" value="TRANSMEMBRANE PROTEIN 177"/>
    <property type="match status" value="1"/>
</dbReference>
<dbReference type="InterPro" id="IPR026620">
    <property type="entry name" value="TMEM177"/>
</dbReference>
<accession>A0A0V0YA59</accession>
<gene>
    <name evidence="2" type="primary">tmem177</name>
    <name evidence="2" type="ORF">T4E_10152</name>
</gene>
<sequence>MVTSSFSTFKTFFEPSSWSRRLAKCCAISAVAIGSFPFFKDVAFSQHVAKFYSKKDGKNTVKIPDQIQDLIVEEIEQLMNMRKPDSEELMSKFKLPNVDPYTNLKFFRVEGDTFKRLGSPRFFWLGRIGVPDVICFENLNEITDAWLSTWLQKSGIPKTMDSIDKDVLQRLKDTFILSEEAKRFAIQQQLHTIWTLNWPLSFFTLTALAGLLISVLYEFFVKYFYRKKVIFITRIFIIFYITSSLLSLYLFTLGKLKQFISHQGVVGALSIGDDYQKGAVEFFEKCLHRNLILRDLLGNHSEQMFTSKGNKLPRWYELPDLKLSEMLQMAVAYVPNEADKATWTIMF</sequence>
<feature type="transmembrane region" description="Helical" evidence="1">
    <location>
        <begin position="196"/>
        <end position="217"/>
    </location>
</feature>
<reference evidence="2 3" key="1">
    <citation type="submission" date="2015-01" db="EMBL/GenBank/DDBJ databases">
        <title>Evolution of Trichinella species and genotypes.</title>
        <authorList>
            <person name="Korhonen P.K."/>
            <person name="Edoardo P."/>
            <person name="Giuseppe L.R."/>
            <person name="Gasser R.B."/>
        </authorList>
    </citation>
    <scope>NUCLEOTIDE SEQUENCE [LARGE SCALE GENOMIC DNA]</scope>
    <source>
        <strain evidence="2">ISS141</strain>
    </source>
</reference>
<proteinExistence type="predicted"/>
<protein>
    <submittedName>
        <fullName evidence="2">Transmembrane protein</fullName>
    </submittedName>
</protein>
<keyword evidence="1 2" id="KW-0812">Transmembrane</keyword>
<keyword evidence="1" id="KW-1133">Transmembrane helix</keyword>
<evidence type="ECO:0000256" key="1">
    <source>
        <dbReference type="SAM" id="Phobius"/>
    </source>
</evidence>
<dbReference type="Proteomes" id="UP000054815">
    <property type="component" value="Unassembled WGS sequence"/>
</dbReference>
<feature type="transmembrane region" description="Helical" evidence="1">
    <location>
        <begin position="229"/>
        <end position="251"/>
    </location>
</feature>
<evidence type="ECO:0000313" key="2">
    <source>
        <dbReference type="EMBL" id="KRX97281.1"/>
    </source>
</evidence>
<dbReference type="EMBL" id="JYDU01000033">
    <property type="protein sequence ID" value="KRX97281.1"/>
    <property type="molecule type" value="Genomic_DNA"/>
</dbReference>
<dbReference type="GO" id="GO:0016020">
    <property type="term" value="C:membrane"/>
    <property type="evidence" value="ECO:0007669"/>
    <property type="project" value="TreeGrafter"/>
</dbReference>
<dbReference type="PANTHER" id="PTHR21824:SF4">
    <property type="entry name" value="TRANSMEMBRANE PROTEIN 177"/>
    <property type="match status" value="1"/>
</dbReference>
<organism evidence="2 3">
    <name type="scientific">Trichinella pseudospiralis</name>
    <name type="common">Parasitic roundworm</name>
    <dbReference type="NCBI Taxonomy" id="6337"/>
    <lineage>
        <taxon>Eukaryota</taxon>
        <taxon>Metazoa</taxon>
        <taxon>Ecdysozoa</taxon>
        <taxon>Nematoda</taxon>
        <taxon>Enoplea</taxon>
        <taxon>Dorylaimia</taxon>
        <taxon>Trichinellida</taxon>
        <taxon>Trichinellidae</taxon>
        <taxon>Trichinella</taxon>
    </lineage>
</organism>
<comment type="caution">
    <text evidence="2">The sequence shown here is derived from an EMBL/GenBank/DDBJ whole genome shotgun (WGS) entry which is preliminary data.</text>
</comment>
<dbReference type="AlphaFoldDB" id="A0A0V0YA59"/>
<keyword evidence="1" id="KW-0472">Membrane</keyword>
<dbReference type="STRING" id="6337.A0A0V0YA59"/>